<dbReference type="Proteomes" id="UP001165090">
    <property type="component" value="Unassembled WGS sequence"/>
</dbReference>
<gene>
    <name evidence="1" type="ORF">VaNZ11_000125</name>
</gene>
<evidence type="ECO:0000313" key="1">
    <source>
        <dbReference type="EMBL" id="GLI58422.1"/>
    </source>
</evidence>
<organism evidence="1 2">
    <name type="scientific">Volvox africanus</name>
    <dbReference type="NCBI Taxonomy" id="51714"/>
    <lineage>
        <taxon>Eukaryota</taxon>
        <taxon>Viridiplantae</taxon>
        <taxon>Chlorophyta</taxon>
        <taxon>core chlorophytes</taxon>
        <taxon>Chlorophyceae</taxon>
        <taxon>CS clade</taxon>
        <taxon>Chlamydomonadales</taxon>
        <taxon>Volvocaceae</taxon>
        <taxon>Volvox</taxon>
    </lineage>
</organism>
<accession>A0ABQ5RL86</accession>
<comment type="caution">
    <text evidence="1">The sequence shown here is derived from an EMBL/GenBank/DDBJ whole genome shotgun (WGS) entry which is preliminary data.</text>
</comment>
<evidence type="ECO:0000313" key="2">
    <source>
        <dbReference type="Proteomes" id="UP001165090"/>
    </source>
</evidence>
<reference evidence="1 2" key="1">
    <citation type="journal article" date="2023" name="IScience">
        <title>Expanded male sex-determining region conserved during the evolution of homothallism in the green alga Volvox.</title>
        <authorList>
            <person name="Yamamoto K."/>
            <person name="Matsuzaki R."/>
            <person name="Mahakham W."/>
            <person name="Heman W."/>
            <person name="Sekimoto H."/>
            <person name="Kawachi M."/>
            <person name="Minakuchi Y."/>
            <person name="Toyoda A."/>
            <person name="Nozaki H."/>
        </authorList>
    </citation>
    <scope>NUCLEOTIDE SEQUENCE [LARGE SCALE GENOMIC DNA]</scope>
    <source>
        <strain evidence="1 2">NIES-4468</strain>
    </source>
</reference>
<name>A0ABQ5RL86_9CHLO</name>
<proteinExistence type="predicted"/>
<dbReference type="EMBL" id="BSDZ01000003">
    <property type="protein sequence ID" value="GLI58422.1"/>
    <property type="molecule type" value="Genomic_DNA"/>
</dbReference>
<protein>
    <submittedName>
        <fullName evidence="1">Uncharacterized protein</fullName>
    </submittedName>
</protein>
<sequence>MLTGIFNLARTCFEVFYPRTLFFASTAVHLQPKVLWWRPRLLSKQQTSYCVMGSQTVVPMEVPVESNVYEAENEMQLSENGNESDVVDCEVPVFQKWDAQSVNSDIDHGVPVVDIRNNGNDTKEDNYERLMAKIPLHALLLTLGGGFASRAAVTRWDMLSLACAMSSGQRRGLSRRSGFGRDALIVPVCAMKE</sequence>
<keyword evidence="2" id="KW-1185">Reference proteome</keyword>